<dbReference type="Pfam" id="PF01547">
    <property type="entry name" value="SBP_bac_1"/>
    <property type="match status" value="1"/>
</dbReference>
<accession>A0A849L7X8</accession>
<evidence type="ECO:0000256" key="1">
    <source>
        <dbReference type="ARBA" id="ARBA00004418"/>
    </source>
</evidence>
<dbReference type="GO" id="GO:0042597">
    <property type="term" value="C:periplasmic space"/>
    <property type="evidence" value="ECO:0007669"/>
    <property type="project" value="UniProtKB-SubCell"/>
</dbReference>
<comment type="subcellular location">
    <subcellularLocation>
        <location evidence="1">Periplasm</location>
    </subcellularLocation>
</comment>
<gene>
    <name evidence="5" type="ORF">HMH01_16970</name>
</gene>
<evidence type="ECO:0000256" key="2">
    <source>
        <dbReference type="ARBA" id="ARBA00008520"/>
    </source>
</evidence>
<evidence type="ECO:0000256" key="4">
    <source>
        <dbReference type="ARBA" id="ARBA00022729"/>
    </source>
</evidence>
<proteinExistence type="inferred from homology"/>
<keyword evidence="3" id="KW-0813">Transport</keyword>
<dbReference type="PANTHER" id="PTHR43649">
    <property type="entry name" value="ARABINOSE-BINDING PROTEIN-RELATED"/>
    <property type="match status" value="1"/>
</dbReference>
<protein>
    <submittedName>
        <fullName evidence="5">Extracellular solute-binding protein</fullName>
    </submittedName>
</protein>
<comment type="similarity">
    <text evidence="2">Belongs to the bacterial solute-binding protein 1 family.</text>
</comment>
<evidence type="ECO:0000256" key="3">
    <source>
        <dbReference type="ARBA" id="ARBA00022448"/>
    </source>
</evidence>
<organism evidence="5 6">
    <name type="scientific">Halovulum dunhuangense</name>
    <dbReference type="NCBI Taxonomy" id="1505036"/>
    <lineage>
        <taxon>Bacteria</taxon>
        <taxon>Pseudomonadati</taxon>
        <taxon>Pseudomonadota</taxon>
        <taxon>Alphaproteobacteria</taxon>
        <taxon>Rhodobacterales</taxon>
        <taxon>Paracoccaceae</taxon>
        <taxon>Halovulum</taxon>
    </lineage>
</organism>
<dbReference type="Proteomes" id="UP000572377">
    <property type="component" value="Unassembled WGS sequence"/>
</dbReference>
<dbReference type="PANTHER" id="PTHR43649:SF34">
    <property type="entry name" value="ABC TRANSPORTER PERIPLASMIC-BINDING PROTEIN YCJN-RELATED"/>
    <property type="match status" value="1"/>
</dbReference>
<evidence type="ECO:0000313" key="6">
    <source>
        <dbReference type="Proteomes" id="UP000572377"/>
    </source>
</evidence>
<evidence type="ECO:0000313" key="5">
    <source>
        <dbReference type="EMBL" id="NNU82131.1"/>
    </source>
</evidence>
<dbReference type="SUPFAM" id="SSF53850">
    <property type="entry name" value="Periplasmic binding protein-like II"/>
    <property type="match status" value="1"/>
</dbReference>
<comment type="caution">
    <text evidence="5">The sequence shown here is derived from an EMBL/GenBank/DDBJ whole genome shotgun (WGS) entry which is preliminary data.</text>
</comment>
<dbReference type="EMBL" id="JABFBC010000006">
    <property type="protein sequence ID" value="NNU82131.1"/>
    <property type="molecule type" value="Genomic_DNA"/>
</dbReference>
<dbReference type="InterPro" id="IPR006059">
    <property type="entry name" value="SBP"/>
</dbReference>
<dbReference type="Gene3D" id="3.40.190.10">
    <property type="entry name" value="Periplasmic binding protein-like II"/>
    <property type="match status" value="2"/>
</dbReference>
<dbReference type="RefSeq" id="WP_171326992.1">
    <property type="nucleotide sequence ID" value="NZ_JABFBC010000006.1"/>
</dbReference>
<sequence>MTRDELIQILKFVDRTRAIAEDRTTLSITDPRWNIISFAMQRHLEGKLITTSSAASAAGVPYGTAMRRLTDLIEEGLLLKRPRSREGKRYSLHPSRRLISEFEAFALQLKAMVGQTFGFNTSDKAIEDFYFGGYYMASRILSTPAAMRRGVGFDTKIRILSPVDPTFRTLSEVAPNLSELCGTNVEVVNLPLGQLHEEIVAHHARGGKDYDIIAIDLPWIGQLASAGIIQPIDHILEEEAFKASDFHNAAWRGSSWDGQHYGLPIQPTTELLFCRSDLFAEAGLSIPTTTDDVLLAARTLHRSRMNLAGIVMNFGRGIPVAHSFVQTMADFGQPVINLKSMGTEFDVGRIRGEQFRPMIDSPVGRATAEFLLELLAYSHKDSLICDWDRRIGIFTRGHAAMTYGWSIRAGAFELDEMAAAHGKVEFVPHPAGPGAPRVSPIGGFSLAIPANLPPDRTRRAWRAMEYLTRPELIKWYVQKGNLSSPRFSTSADPEVLATSPIIGRIDEMERRGEIQIWPRPPIPEFNDILKVLGDRIYMMLQGAVTIDAALSAAQNEIDAIMRANGRY</sequence>
<keyword evidence="6" id="KW-1185">Reference proteome</keyword>
<keyword evidence="4" id="KW-0732">Signal</keyword>
<dbReference type="InterPro" id="IPR050490">
    <property type="entry name" value="Bact_solute-bd_prot1"/>
</dbReference>
<dbReference type="AlphaFoldDB" id="A0A849L7X8"/>
<name>A0A849L7X8_9RHOB</name>
<reference evidence="5 6" key="1">
    <citation type="submission" date="2020-05" db="EMBL/GenBank/DDBJ databases">
        <title>Gimesia benthica sp. nov., a novel planctomycete isolated from a deep-sea water sample of the Northwest Indian Ocean.</title>
        <authorList>
            <person name="Wang J."/>
            <person name="Ruan C."/>
            <person name="Song L."/>
            <person name="Zhu Y."/>
            <person name="Li A."/>
            <person name="Zheng X."/>
            <person name="Wang L."/>
            <person name="Lu Z."/>
            <person name="Huang Y."/>
            <person name="Du W."/>
            <person name="Zhou Y."/>
            <person name="Huang L."/>
            <person name="Dai X."/>
        </authorList>
    </citation>
    <scope>NUCLEOTIDE SEQUENCE [LARGE SCALE GENOMIC DNA]</scope>
    <source>
        <strain evidence="5 6">YYQ-30</strain>
    </source>
</reference>